<keyword evidence="3" id="KW-1185">Reference proteome</keyword>
<accession>A0A2V4NXJ0</accession>
<feature type="compositionally biased region" description="Basic and acidic residues" evidence="1">
    <location>
        <begin position="52"/>
        <end position="61"/>
    </location>
</feature>
<organism evidence="2 3">
    <name type="scientific">Streptomyces tateyamensis</name>
    <dbReference type="NCBI Taxonomy" id="565073"/>
    <lineage>
        <taxon>Bacteria</taxon>
        <taxon>Bacillati</taxon>
        <taxon>Actinomycetota</taxon>
        <taxon>Actinomycetes</taxon>
        <taxon>Kitasatosporales</taxon>
        <taxon>Streptomycetaceae</taxon>
        <taxon>Streptomyces</taxon>
    </lineage>
</organism>
<evidence type="ECO:0000313" key="3">
    <source>
        <dbReference type="Proteomes" id="UP000248039"/>
    </source>
</evidence>
<feature type="region of interest" description="Disordered" evidence="1">
    <location>
        <begin position="52"/>
        <end position="82"/>
    </location>
</feature>
<feature type="non-terminal residue" evidence="2">
    <location>
        <position position="1"/>
    </location>
</feature>
<name>A0A2V4NXJ0_9ACTN</name>
<comment type="caution">
    <text evidence="2">The sequence shown here is derived from an EMBL/GenBank/DDBJ whole genome shotgun (WGS) entry which is preliminary data.</text>
</comment>
<dbReference type="AlphaFoldDB" id="A0A2V4NXJ0"/>
<dbReference type="Proteomes" id="UP000248039">
    <property type="component" value="Unassembled WGS sequence"/>
</dbReference>
<evidence type="ECO:0000256" key="1">
    <source>
        <dbReference type="SAM" id="MobiDB-lite"/>
    </source>
</evidence>
<gene>
    <name evidence="2" type="ORF">C7C46_31440</name>
</gene>
<sequence>RVEASDLRAGTLEPKKQRALMAQRAVPTRASWGAFSPLAEHSRTPERALVVQEDKDRTDRLRARRRRTSAPTWGAPAGTAFW</sequence>
<evidence type="ECO:0000313" key="2">
    <source>
        <dbReference type="EMBL" id="PYC66376.1"/>
    </source>
</evidence>
<feature type="non-terminal residue" evidence="2">
    <location>
        <position position="82"/>
    </location>
</feature>
<protein>
    <submittedName>
        <fullName evidence="2">Uncharacterized protein</fullName>
    </submittedName>
</protein>
<reference evidence="2 3" key="1">
    <citation type="submission" date="2018-03" db="EMBL/GenBank/DDBJ databases">
        <title>Bioinformatic expansion and discovery of thiopeptide antibiotics.</title>
        <authorList>
            <person name="Schwalen C.J."/>
            <person name="Hudson G.A."/>
            <person name="Mitchell D.A."/>
        </authorList>
    </citation>
    <scope>NUCLEOTIDE SEQUENCE [LARGE SCALE GENOMIC DNA]</scope>
    <source>
        <strain evidence="2 3">ATCC 21389</strain>
    </source>
</reference>
<dbReference type="EMBL" id="PYBW01000177">
    <property type="protein sequence ID" value="PYC66376.1"/>
    <property type="molecule type" value="Genomic_DNA"/>
</dbReference>
<proteinExistence type="predicted"/>